<dbReference type="InterPro" id="IPR025113">
    <property type="entry name" value="TRL-like"/>
</dbReference>
<evidence type="ECO:0000313" key="1">
    <source>
        <dbReference type="EMBL" id="TGN19851.1"/>
    </source>
</evidence>
<dbReference type="OrthoDB" id="342764at2"/>
<dbReference type="Pfam" id="PF13146">
    <property type="entry name" value="TRL"/>
    <property type="match status" value="1"/>
</dbReference>
<gene>
    <name evidence="1" type="ORF">EHS15_06515</name>
</gene>
<dbReference type="PROSITE" id="PS51257">
    <property type="entry name" value="PROKAR_LIPOPROTEIN"/>
    <property type="match status" value="1"/>
</dbReference>
<sequence length="105" mass="10950">MRTTFSIFILSILSLFLAGGCASPGVGPKGIFFTQAKLGVFGTGEPSSKFGIACVHSILGLIAFGDGSIEKAKKNGSIETVYEVNWETQSILGIYAKLCVEAGGK</sequence>
<protein>
    <submittedName>
        <fullName evidence="1">TRL-like family protein</fullName>
    </submittedName>
</protein>
<proteinExistence type="predicted"/>
<dbReference type="Proteomes" id="UP000298058">
    <property type="component" value="Unassembled WGS sequence"/>
</dbReference>
<keyword evidence="2" id="KW-1185">Reference proteome</keyword>
<dbReference type="EMBL" id="RQHW01000023">
    <property type="protein sequence ID" value="TGN19851.1"/>
    <property type="molecule type" value="Genomic_DNA"/>
</dbReference>
<dbReference type="RefSeq" id="WP_135759753.1">
    <property type="nucleotide sequence ID" value="NZ_RQHW01000023.1"/>
</dbReference>
<accession>A0A4R9M1K4</accession>
<name>A0A4R9M1K4_9LEPT</name>
<dbReference type="AlphaFoldDB" id="A0A4R9M1K4"/>
<comment type="caution">
    <text evidence="1">The sequence shown here is derived from an EMBL/GenBank/DDBJ whole genome shotgun (WGS) entry which is preliminary data.</text>
</comment>
<organism evidence="1 2">
    <name type="scientific">Leptospira idonii</name>
    <dbReference type="NCBI Taxonomy" id="1193500"/>
    <lineage>
        <taxon>Bacteria</taxon>
        <taxon>Pseudomonadati</taxon>
        <taxon>Spirochaetota</taxon>
        <taxon>Spirochaetia</taxon>
        <taxon>Leptospirales</taxon>
        <taxon>Leptospiraceae</taxon>
        <taxon>Leptospira</taxon>
    </lineage>
</organism>
<evidence type="ECO:0000313" key="2">
    <source>
        <dbReference type="Proteomes" id="UP000298058"/>
    </source>
</evidence>
<reference evidence="1" key="1">
    <citation type="journal article" date="2019" name="PLoS Negl. Trop. Dis.">
        <title>Revisiting the worldwide diversity of Leptospira species in the environment.</title>
        <authorList>
            <person name="Vincent A.T."/>
            <person name="Schiettekatte O."/>
            <person name="Bourhy P."/>
            <person name="Veyrier F.J."/>
            <person name="Picardeau M."/>
        </authorList>
    </citation>
    <scope>NUCLEOTIDE SEQUENCE [LARGE SCALE GENOMIC DNA]</scope>
    <source>
        <strain evidence="1">201300427</strain>
    </source>
</reference>